<dbReference type="InterPro" id="IPR057739">
    <property type="entry name" value="Glyco_hydro_29_N"/>
</dbReference>
<dbReference type="PROSITE" id="PS51257">
    <property type="entry name" value="PROKAR_LIPOPROTEIN"/>
    <property type="match status" value="1"/>
</dbReference>
<evidence type="ECO:0000256" key="4">
    <source>
        <dbReference type="ARBA" id="ARBA00022729"/>
    </source>
</evidence>
<dbReference type="EC" id="3.2.1.51" evidence="3"/>
<accession>A0A1B1Y5I1</accession>
<keyword evidence="6" id="KW-0326">Glycosidase</keyword>
<dbReference type="InterPro" id="IPR016286">
    <property type="entry name" value="FUC_metazoa-typ"/>
</dbReference>
<feature type="signal peptide" evidence="7">
    <location>
        <begin position="1"/>
        <end position="19"/>
    </location>
</feature>
<evidence type="ECO:0000256" key="3">
    <source>
        <dbReference type="ARBA" id="ARBA00012662"/>
    </source>
</evidence>
<dbReference type="STRING" id="1790137.AXE80_06950"/>
<feature type="domain" description="Alpha-L-fucosidase C-terminal" evidence="9">
    <location>
        <begin position="428"/>
        <end position="509"/>
    </location>
</feature>
<dbReference type="OrthoDB" id="1095333at2"/>
<dbReference type="KEGG" id="wfu:AXE80_06950"/>
<reference evidence="10 11" key="1">
    <citation type="submission" date="2016-02" db="EMBL/GenBank/DDBJ databases">
        <authorList>
            <person name="Wen L."/>
            <person name="He K."/>
            <person name="Yang H."/>
        </authorList>
    </citation>
    <scope>NUCLEOTIDE SEQUENCE [LARGE SCALE GENOMIC DNA]</scope>
    <source>
        <strain evidence="10 11">CZ1127</strain>
    </source>
</reference>
<dbReference type="Gene3D" id="2.60.40.1180">
    <property type="entry name" value="Golgi alpha-mannosidase II"/>
    <property type="match status" value="1"/>
</dbReference>
<dbReference type="InterPro" id="IPR031919">
    <property type="entry name" value="Fucosidase_C"/>
</dbReference>
<dbReference type="EMBL" id="CP014224">
    <property type="protein sequence ID" value="ANW96032.1"/>
    <property type="molecule type" value="Genomic_DNA"/>
</dbReference>
<dbReference type="PANTHER" id="PTHR10030:SF37">
    <property type="entry name" value="ALPHA-L-FUCOSIDASE-RELATED"/>
    <property type="match status" value="1"/>
</dbReference>
<dbReference type="Gene3D" id="3.20.20.80">
    <property type="entry name" value="Glycosidases"/>
    <property type="match status" value="1"/>
</dbReference>
<dbReference type="InterPro" id="IPR013780">
    <property type="entry name" value="Glyco_hydro_b"/>
</dbReference>
<dbReference type="InterPro" id="IPR000933">
    <property type="entry name" value="Glyco_hydro_29"/>
</dbReference>
<protein>
    <recommendedName>
        <fullName evidence="3">alpha-L-fucosidase</fullName>
        <ecNumber evidence="3">3.2.1.51</ecNumber>
    </recommendedName>
</protein>
<gene>
    <name evidence="10" type="ORF">AXE80_06950</name>
</gene>
<dbReference type="GO" id="GO:0016139">
    <property type="term" value="P:glycoside catabolic process"/>
    <property type="evidence" value="ECO:0007669"/>
    <property type="project" value="TreeGrafter"/>
</dbReference>
<evidence type="ECO:0000313" key="10">
    <source>
        <dbReference type="EMBL" id="ANW96032.1"/>
    </source>
</evidence>
<dbReference type="PANTHER" id="PTHR10030">
    <property type="entry name" value="ALPHA-L-FUCOSIDASE"/>
    <property type="match status" value="1"/>
</dbReference>
<dbReference type="SMR" id="A0A1B1Y5I1"/>
<evidence type="ECO:0000259" key="8">
    <source>
        <dbReference type="Pfam" id="PF01120"/>
    </source>
</evidence>
<evidence type="ECO:0000256" key="6">
    <source>
        <dbReference type="ARBA" id="ARBA00023295"/>
    </source>
</evidence>
<dbReference type="PIRSF" id="PIRSF001092">
    <property type="entry name" value="Alpha-L-fucosidase"/>
    <property type="match status" value="1"/>
</dbReference>
<keyword evidence="11" id="KW-1185">Reference proteome</keyword>
<dbReference type="Proteomes" id="UP000092967">
    <property type="component" value="Chromosome"/>
</dbReference>
<dbReference type="SUPFAM" id="SSF51445">
    <property type="entry name" value="(Trans)glycosidases"/>
    <property type="match status" value="1"/>
</dbReference>
<dbReference type="PRINTS" id="PR00741">
    <property type="entry name" value="GLHYDRLASE29"/>
</dbReference>
<dbReference type="RefSeq" id="WP_068825739.1">
    <property type="nucleotide sequence ID" value="NZ_CP014224.1"/>
</dbReference>
<dbReference type="GO" id="GO:0005764">
    <property type="term" value="C:lysosome"/>
    <property type="evidence" value="ECO:0007669"/>
    <property type="project" value="TreeGrafter"/>
</dbReference>
<dbReference type="Pfam" id="PF01120">
    <property type="entry name" value="Alpha_L_fucos"/>
    <property type="match status" value="1"/>
</dbReference>
<sequence>MLIRKKLYALATVSLLIFACGSKKNQKTTENKSENIQVFKANWESIKENYKDPAWFNQKKFGVFIHWGAYSVPAYGSEWYPRNMYMDTAQFTAELKLQKTGPSDVYTHHKKTWGNQKDFGYKDFIPMFKGEKFNAAEWIDLFKKAGAKYVVPVADHHDGFAMYKSNTTRWNAVNMGPKRDILGELMKEGRSKGMIMGASSHYAFNWSFYNKKDHFDTTDPNYADLYSKKGKDINEPVSKEFKELWWARTKDLIDNYQPDILWFDFMLDTPEWREYRPKLAAYYYNKGIEWGKEVVLQDKNFYEQAFPEGTVIYDLERGKLPGIRKLPWQTDTSIGKNSWSYVSNWESRTANSLIDDLIDIVSKNGNLLLNVGPKSDGTIPEDQKQILLQMGEWLDMNGEAIYDTKYWKTFGEGPTEVEKGHHSEGKNKDFTGQDIRFTQKGNKIYAIMMAWPKNNNVLIKSVKYSEDKISKVKMLGSNAVLKWSQNNNGLSVEMPSQKPGDFAFVLELTK</sequence>
<evidence type="ECO:0000256" key="7">
    <source>
        <dbReference type="SAM" id="SignalP"/>
    </source>
</evidence>
<feature type="chain" id="PRO_5008532447" description="alpha-L-fucosidase" evidence="7">
    <location>
        <begin position="20"/>
        <end position="510"/>
    </location>
</feature>
<proteinExistence type="inferred from homology"/>
<dbReference type="InterPro" id="IPR017853">
    <property type="entry name" value="GH"/>
</dbReference>
<dbReference type="GO" id="GO:0004560">
    <property type="term" value="F:alpha-L-fucosidase activity"/>
    <property type="evidence" value="ECO:0007669"/>
    <property type="project" value="InterPro"/>
</dbReference>
<dbReference type="Pfam" id="PF16757">
    <property type="entry name" value="Fucosidase_C"/>
    <property type="match status" value="1"/>
</dbReference>
<name>A0A1B1Y5I1_9FLAO</name>
<dbReference type="AlphaFoldDB" id="A0A1B1Y5I1"/>
<keyword evidence="5" id="KW-0378">Hydrolase</keyword>
<comment type="similarity">
    <text evidence="2">Belongs to the glycosyl hydrolase 29 family.</text>
</comment>
<dbReference type="GO" id="GO:0006004">
    <property type="term" value="P:fucose metabolic process"/>
    <property type="evidence" value="ECO:0007669"/>
    <property type="project" value="InterPro"/>
</dbReference>
<dbReference type="SMART" id="SM00812">
    <property type="entry name" value="Alpha_L_fucos"/>
    <property type="match status" value="1"/>
</dbReference>
<feature type="domain" description="Glycoside hydrolase family 29 N-terminal" evidence="8">
    <location>
        <begin position="30"/>
        <end position="399"/>
    </location>
</feature>
<evidence type="ECO:0000256" key="1">
    <source>
        <dbReference type="ARBA" id="ARBA00004071"/>
    </source>
</evidence>
<evidence type="ECO:0000313" key="11">
    <source>
        <dbReference type="Proteomes" id="UP000092967"/>
    </source>
</evidence>
<organism evidence="10 11">
    <name type="scientific">Wenyingzhuangia fucanilytica</name>
    <dbReference type="NCBI Taxonomy" id="1790137"/>
    <lineage>
        <taxon>Bacteria</taxon>
        <taxon>Pseudomonadati</taxon>
        <taxon>Bacteroidota</taxon>
        <taxon>Flavobacteriia</taxon>
        <taxon>Flavobacteriales</taxon>
        <taxon>Flavobacteriaceae</taxon>
        <taxon>Wenyingzhuangia</taxon>
    </lineage>
</organism>
<comment type="function">
    <text evidence="1">Alpha-L-fucosidase is responsible for hydrolyzing the alpha-1,6-linked fucose joined to the reducing-end N-acetylglucosamine of the carbohydrate moieties of glycoproteins.</text>
</comment>
<evidence type="ECO:0000259" key="9">
    <source>
        <dbReference type="Pfam" id="PF16757"/>
    </source>
</evidence>
<keyword evidence="4 7" id="KW-0732">Signal</keyword>
<evidence type="ECO:0000256" key="5">
    <source>
        <dbReference type="ARBA" id="ARBA00022801"/>
    </source>
</evidence>
<evidence type="ECO:0000256" key="2">
    <source>
        <dbReference type="ARBA" id="ARBA00007951"/>
    </source>
</evidence>